<accession>A0A160TAS4</accession>
<reference evidence="1" key="1">
    <citation type="submission" date="2015-10" db="EMBL/GenBank/DDBJ databases">
        <authorList>
            <person name="Gilbert D.G."/>
        </authorList>
    </citation>
    <scope>NUCLEOTIDE SEQUENCE</scope>
</reference>
<dbReference type="EMBL" id="CZQC01000023">
    <property type="protein sequence ID" value="CUS40743.1"/>
    <property type="molecule type" value="Genomic_DNA"/>
</dbReference>
<protein>
    <submittedName>
        <fullName evidence="1">Uncharacterized protein</fullName>
    </submittedName>
</protein>
<evidence type="ECO:0000313" key="1">
    <source>
        <dbReference type="EMBL" id="CUS40743.1"/>
    </source>
</evidence>
<organism evidence="1">
    <name type="scientific">hydrothermal vent metagenome</name>
    <dbReference type="NCBI Taxonomy" id="652676"/>
    <lineage>
        <taxon>unclassified sequences</taxon>
        <taxon>metagenomes</taxon>
        <taxon>ecological metagenomes</taxon>
    </lineage>
</organism>
<gene>
    <name evidence="1" type="ORF">MGWOODY_Tha2119</name>
</gene>
<sequence length="257" mass="28506">MLEQQRIDYLSAMGITQWMPRAVLPHAATPRWLSDVAQAPEANVGRLQQPSRGANAPVAAADLLSGFAVKAKTSTAEPVHVTSPSAPDSKVITPEVKSSVGAIDDKVRDLSVDNLASSPGIPPRFQLHFLRVSGGGIWICDQSVAPEHLRRFAHRVLKGMQQPMDLLPVPVKFNWPFIESKHDDQSEPVALQALNAQWRFFADQGVSYVLTFGDDSRRWLARIGVQSHYHHSQFIDMLSNASDKRQLWQALRTIPAH</sequence>
<dbReference type="AlphaFoldDB" id="A0A160TAS4"/>
<proteinExistence type="predicted"/>
<name>A0A160TAS4_9ZZZZ</name>